<dbReference type="Proteomes" id="UP000017836">
    <property type="component" value="Unassembled WGS sequence"/>
</dbReference>
<sequence>MNSSANSEGSTAKDGGVQANIETSERVVMPATRGATLRKWWHKLETCKPDIKPRNAAGKVRYYPDERDKNTDATTNNAAPSYAQIAGKLRPWNVMESDNDYPSARSTNIGVMTSNVTLSLAQTVSKCQTLECGGK</sequence>
<keyword evidence="3" id="KW-1185">Reference proteome</keyword>
<feature type="region of interest" description="Disordered" evidence="1">
    <location>
        <begin position="56"/>
        <end position="82"/>
    </location>
</feature>
<feature type="region of interest" description="Disordered" evidence="1">
    <location>
        <begin position="1"/>
        <end position="26"/>
    </location>
</feature>
<name>U5D9W3_AMBTC</name>
<accession>U5D9W3</accession>
<dbReference type="Gramene" id="ERN18212">
    <property type="protein sequence ID" value="ERN18212"/>
    <property type="gene ID" value="AMTR_s00055p00016190"/>
</dbReference>
<evidence type="ECO:0000313" key="2">
    <source>
        <dbReference type="EMBL" id="ERN18212.1"/>
    </source>
</evidence>
<reference evidence="3" key="1">
    <citation type="journal article" date="2013" name="Science">
        <title>The Amborella genome and the evolution of flowering plants.</title>
        <authorList>
            <consortium name="Amborella Genome Project"/>
        </authorList>
    </citation>
    <scope>NUCLEOTIDE SEQUENCE [LARGE SCALE GENOMIC DNA]</scope>
</reference>
<proteinExistence type="predicted"/>
<organism evidence="2 3">
    <name type="scientific">Amborella trichopoda</name>
    <dbReference type="NCBI Taxonomy" id="13333"/>
    <lineage>
        <taxon>Eukaryota</taxon>
        <taxon>Viridiplantae</taxon>
        <taxon>Streptophyta</taxon>
        <taxon>Embryophyta</taxon>
        <taxon>Tracheophyta</taxon>
        <taxon>Spermatophyta</taxon>
        <taxon>Magnoliopsida</taxon>
        <taxon>Amborellales</taxon>
        <taxon>Amborellaceae</taxon>
        <taxon>Amborella</taxon>
    </lineage>
</organism>
<evidence type="ECO:0000313" key="3">
    <source>
        <dbReference type="Proteomes" id="UP000017836"/>
    </source>
</evidence>
<evidence type="ECO:0000256" key="1">
    <source>
        <dbReference type="SAM" id="MobiDB-lite"/>
    </source>
</evidence>
<dbReference type="AlphaFoldDB" id="U5D9W3"/>
<dbReference type="EMBL" id="KI392237">
    <property type="protein sequence ID" value="ERN18212.1"/>
    <property type="molecule type" value="Genomic_DNA"/>
</dbReference>
<dbReference type="HOGENOM" id="CLU_1888569_0_0_1"/>
<protein>
    <submittedName>
        <fullName evidence="2">Uncharacterized protein</fullName>
    </submittedName>
</protein>
<gene>
    <name evidence="2" type="ORF">AMTR_s00055p00016190</name>
</gene>
<feature type="compositionally biased region" description="Polar residues" evidence="1">
    <location>
        <begin position="1"/>
        <end position="10"/>
    </location>
</feature>
<feature type="compositionally biased region" description="Basic and acidic residues" evidence="1">
    <location>
        <begin position="62"/>
        <end position="71"/>
    </location>
</feature>